<dbReference type="RefSeq" id="WP_229954814.1">
    <property type="nucleotide sequence ID" value="NZ_BAAAEM010000002.1"/>
</dbReference>
<dbReference type="InterPro" id="IPR029058">
    <property type="entry name" value="AB_hydrolase_fold"/>
</dbReference>
<keyword evidence="5" id="KW-1185">Reference proteome</keyword>
<dbReference type="Pfam" id="PF07676">
    <property type="entry name" value="PD40"/>
    <property type="match status" value="3"/>
</dbReference>
<dbReference type="Pfam" id="PF00326">
    <property type="entry name" value="Peptidase_S9"/>
    <property type="match status" value="1"/>
</dbReference>
<evidence type="ECO:0000313" key="4">
    <source>
        <dbReference type="EMBL" id="GAA0476984.1"/>
    </source>
</evidence>
<dbReference type="Gene3D" id="3.40.50.1820">
    <property type="entry name" value="alpha/beta hydrolase"/>
    <property type="match status" value="1"/>
</dbReference>
<keyword evidence="1" id="KW-0378">Hydrolase</keyword>
<sequence length="660" mass="72475">MASIETPGSPAISPDGKAVAFTIRTADWQKNRYDREIHIIENGKTVQLTNNPKGSSGDIAWSPDGKRISYRASTDIGTQIFIMNRDGSNVRQITALPGGINSYIWSPDGRYMALKLSERPAKSKAQVENAYGNFAFADDYSGRDHLWLLDLTKAQNANAPIAERSEHTDTEAPLRRLTGGTAFTIGSFFGGGFTFTPDSKEILFDHAKSGSPYDLGTQDISAVNIATAKQRPVVRRPGMDLDPKVSPDGKTVAFHMGEPPYYYTRQYWMGLTPIEGGKIERISNRTDKYNDANIIGWQGNAIFFMSHYRVESDLFRMDLDSRNVTNLTTGRGRVEGYSFSADGKTVAFGAVDGERATEIYTRKVTATGYADEKRLTQFSQAIADWPKTEVRLVQWTTPDGLDLEGVLTLPAPENRLDGPMPVLVIAHGGPSATSRPRRVGNQIYPTEYWLRKGAAIFEPNYRGSGSYTDELMAANVRSLGIGYTVDVESGIDHLIETGIADPEKLGAMGWSAGGTVTAGLAVRTTRYKAFSVGAGITDYGTYYALSDQPTSPLAYLEATPSDDPEIYKTTGAMGSIKNAVTPTLIQHGRDDNRVPFANGMEFFRGLKDVGVETELVIYEDTGHVISRPKERVAAMEHNARWFDKHLFGDRDDANLDLSAP</sequence>
<dbReference type="SUPFAM" id="SSF53474">
    <property type="entry name" value="alpha/beta-Hydrolases"/>
    <property type="match status" value="1"/>
</dbReference>
<dbReference type="InterPro" id="IPR011659">
    <property type="entry name" value="WD40"/>
</dbReference>
<evidence type="ECO:0000256" key="2">
    <source>
        <dbReference type="ARBA" id="ARBA00022825"/>
    </source>
</evidence>
<dbReference type="Proteomes" id="UP001500713">
    <property type="component" value="Unassembled WGS sequence"/>
</dbReference>
<accession>A0ABN1AI14</accession>
<reference evidence="4 5" key="1">
    <citation type="journal article" date="2019" name="Int. J. Syst. Evol. Microbiol.">
        <title>The Global Catalogue of Microorganisms (GCM) 10K type strain sequencing project: providing services to taxonomists for standard genome sequencing and annotation.</title>
        <authorList>
            <consortium name="The Broad Institute Genomics Platform"/>
            <consortium name="The Broad Institute Genome Sequencing Center for Infectious Disease"/>
            <person name="Wu L."/>
            <person name="Ma J."/>
        </authorList>
    </citation>
    <scope>NUCLEOTIDE SEQUENCE [LARGE SCALE GENOMIC DNA]</scope>
    <source>
        <strain evidence="4 5">JCM 14162</strain>
    </source>
</reference>
<evidence type="ECO:0000259" key="3">
    <source>
        <dbReference type="Pfam" id="PF00326"/>
    </source>
</evidence>
<dbReference type="PANTHER" id="PTHR42776:SF27">
    <property type="entry name" value="DIPEPTIDYL PEPTIDASE FAMILY MEMBER 6"/>
    <property type="match status" value="1"/>
</dbReference>
<comment type="caution">
    <text evidence="4">The sequence shown here is derived from an EMBL/GenBank/DDBJ whole genome shotgun (WGS) entry which is preliminary data.</text>
</comment>
<dbReference type="Gene3D" id="2.120.10.60">
    <property type="entry name" value="Tricorn protease N-terminal domain"/>
    <property type="match status" value="1"/>
</dbReference>
<name>A0ABN1AI14_9SPHN</name>
<organism evidence="4 5">
    <name type="scientific">Parasphingorhabdus litoris</name>
    <dbReference type="NCBI Taxonomy" id="394733"/>
    <lineage>
        <taxon>Bacteria</taxon>
        <taxon>Pseudomonadati</taxon>
        <taxon>Pseudomonadota</taxon>
        <taxon>Alphaproteobacteria</taxon>
        <taxon>Sphingomonadales</taxon>
        <taxon>Sphingomonadaceae</taxon>
        <taxon>Parasphingorhabdus</taxon>
    </lineage>
</organism>
<protein>
    <submittedName>
        <fullName evidence="4">S9 family peptidase</fullName>
    </submittedName>
</protein>
<dbReference type="SUPFAM" id="SSF82171">
    <property type="entry name" value="DPP6 N-terminal domain-like"/>
    <property type="match status" value="1"/>
</dbReference>
<proteinExistence type="predicted"/>
<keyword evidence="2" id="KW-0645">Protease</keyword>
<feature type="domain" description="Peptidase S9 prolyl oligopeptidase catalytic" evidence="3">
    <location>
        <begin position="448"/>
        <end position="646"/>
    </location>
</feature>
<dbReference type="PANTHER" id="PTHR42776">
    <property type="entry name" value="SERINE PEPTIDASE S9 FAMILY MEMBER"/>
    <property type="match status" value="1"/>
</dbReference>
<evidence type="ECO:0000256" key="1">
    <source>
        <dbReference type="ARBA" id="ARBA00022801"/>
    </source>
</evidence>
<dbReference type="Gene3D" id="2.120.10.30">
    <property type="entry name" value="TolB, C-terminal domain"/>
    <property type="match status" value="1"/>
</dbReference>
<gene>
    <name evidence="4" type="ORF">GCM10009096_18540</name>
</gene>
<keyword evidence="2" id="KW-0720">Serine protease</keyword>
<evidence type="ECO:0000313" key="5">
    <source>
        <dbReference type="Proteomes" id="UP001500713"/>
    </source>
</evidence>
<dbReference type="InterPro" id="IPR001375">
    <property type="entry name" value="Peptidase_S9_cat"/>
</dbReference>
<dbReference type="InterPro" id="IPR011042">
    <property type="entry name" value="6-blade_b-propeller_TolB-like"/>
</dbReference>
<dbReference type="EMBL" id="BAAAEM010000002">
    <property type="protein sequence ID" value="GAA0476984.1"/>
    <property type="molecule type" value="Genomic_DNA"/>
</dbReference>